<dbReference type="AlphaFoldDB" id="A0A6J3LWG1"/>
<protein>
    <submittedName>
        <fullName evidence="2">Uncharacterized protein</fullName>
    </submittedName>
</protein>
<organism evidence="2">
    <name type="scientific">Dissoconium aciculare CBS 342.82</name>
    <dbReference type="NCBI Taxonomy" id="1314786"/>
    <lineage>
        <taxon>Eukaryota</taxon>
        <taxon>Fungi</taxon>
        <taxon>Dikarya</taxon>
        <taxon>Ascomycota</taxon>
        <taxon>Pezizomycotina</taxon>
        <taxon>Dothideomycetes</taxon>
        <taxon>Dothideomycetidae</taxon>
        <taxon>Mycosphaerellales</taxon>
        <taxon>Dissoconiaceae</taxon>
        <taxon>Dissoconium</taxon>
    </lineage>
</organism>
<proteinExistence type="predicted"/>
<accession>A0A6J3LWG1</accession>
<keyword evidence="1" id="KW-1185">Reference proteome</keyword>
<reference evidence="2" key="3">
    <citation type="submission" date="2025-08" db="UniProtKB">
        <authorList>
            <consortium name="RefSeq"/>
        </authorList>
    </citation>
    <scope>IDENTIFICATION</scope>
    <source>
        <strain evidence="2">CBS 342.82</strain>
    </source>
</reference>
<name>A0A6J3LWG1_9PEZI</name>
<dbReference type="RefSeq" id="XP_033456650.1">
    <property type="nucleotide sequence ID" value="XM_033608855.1"/>
</dbReference>
<gene>
    <name evidence="2" type="ORF">K489DRAFT_70692</name>
</gene>
<evidence type="ECO:0000313" key="1">
    <source>
        <dbReference type="Proteomes" id="UP000504637"/>
    </source>
</evidence>
<reference evidence="2" key="2">
    <citation type="submission" date="2020-04" db="EMBL/GenBank/DDBJ databases">
        <authorList>
            <consortium name="NCBI Genome Project"/>
        </authorList>
    </citation>
    <scope>NUCLEOTIDE SEQUENCE</scope>
    <source>
        <strain evidence="2">CBS 342.82</strain>
    </source>
</reference>
<evidence type="ECO:0000313" key="2">
    <source>
        <dbReference type="RefSeq" id="XP_033456650.1"/>
    </source>
</evidence>
<sequence>METLRRRIGDFQGWRRRVQTWASKVPSHTHTFPALDRAHLGRHAARPEPRHYHQPIARAKAPIHSKVGRNEFSGQIRQFGL</sequence>
<dbReference type="GeneID" id="54366656"/>
<reference evidence="2" key="1">
    <citation type="submission" date="2020-01" db="EMBL/GenBank/DDBJ databases">
        <authorList>
            <consortium name="DOE Joint Genome Institute"/>
            <person name="Haridas S."/>
            <person name="Albert R."/>
            <person name="Binder M."/>
            <person name="Bloem J."/>
            <person name="Labutti K."/>
            <person name="Salamov A."/>
            <person name="Andreopoulos B."/>
            <person name="Baker S.E."/>
            <person name="Barry K."/>
            <person name="Bills G."/>
            <person name="Bluhm B.H."/>
            <person name="Cannon C."/>
            <person name="Castanera R."/>
            <person name="Culley D.E."/>
            <person name="Daum C."/>
            <person name="Ezra D."/>
            <person name="Gonzalez J.B."/>
            <person name="Henrissat B."/>
            <person name="Kuo A."/>
            <person name="Liang C."/>
            <person name="Lipzen A."/>
            <person name="Lutzoni F."/>
            <person name="Magnuson J."/>
            <person name="Mondo S."/>
            <person name="Nolan M."/>
            <person name="Ohm R."/>
            <person name="Pangilinan J."/>
            <person name="Park H.-J."/>
            <person name="Ramirez L."/>
            <person name="Alfaro M."/>
            <person name="Sun H."/>
            <person name="Tritt A."/>
            <person name="Yoshinaga Y."/>
            <person name="Zwiers L.-H."/>
            <person name="Turgeon B.G."/>
            <person name="Goodwin S.B."/>
            <person name="Spatafora J.W."/>
            <person name="Crous P.W."/>
            <person name="Grigoriev I.V."/>
        </authorList>
    </citation>
    <scope>NUCLEOTIDE SEQUENCE</scope>
    <source>
        <strain evidence="2">CBS 342.82</strain>
    </source>
</reference>
<dbReference type="Proteomes" id="UP000504637">
    <property type="component" value="Unplaced"/>
</dbReference>